<dbReference type="EMBL" id="LT629692">
    <property type="protein sequence ID" value="SDH33834.1"/>
    <property type="molecule type" value="Genomic_DNA"/>
</dbReference>
<evidence type="ECO:0000313" key="3">
    <source>
        <dbReference type="Proteomes" id="UP000199009"/>
    </source>
</evidence>
<keyword evidence="1" id="KW-0472">Membrane</keyword>
<dbReference type="STRING" id="370764.SAMN04489810_2840"/>
<name>A0A1G8BLB2_9MICO</name>
<dbReference type="PANTHER" id="PTHR36840">
    <property type="entry name" value="BLL5714 PROTEIN"/>
    <property type="match status" value="1"/>
</dbReference>
<gene>
    <name evidence="2" type="ORF">SAMN04489810_2840</name>
</gene>
<feature type="transmembrane region" description="Helical" evidence="1">
    <location>
        <begin position="365"/>
        <end position="383"/>
    </location>
</feature>
<feature type="transmembrane region" description="Helical" evidence="1">
    <location>
        <begin position="60"/>
        <end position="81"/>
    </location>
</feature>
<feature type="transmembrane region" description="Helical" evidence="1">
    <location>
        <begin position="175"/>
        <end position="193"/>
    </location>
</feature>
<organism evidence="2 3">
    <name type="scientific">Microbacterium pygmaeum</name>
    <dbReference type="NCBI Taxonomy" id="370764"/>
    <lineage>
        <taxon>Bacteria</taxon>
        <taxon>Bacillati</taxon>
        <taxon>Actinomycetota</taxon>
        <taxon>Actinomycetes</taxon>
        <taxon>Micrococcales</taxon>
        <taxon>Microbacteriaceae</taxon>
        <taxon>Microbacterium</taxon>
    </lineage>
</organism>
<dbReference type="AlphaFoldDB" id="A0A1G8BLB2"/>
<keyword evidence="1" id="KW-0812">Transmembrane</keyword>
<dbReference type="Pfam" id="PF06772">
    <property type="entry name" value="LtrA"/>
    <property type="match status" value="1"/>
</dbReference>
<feature type="transmembrane region" description="Helical" evidence="1">
    <location>
        <begin position="213"/>
        <end position="231"/>
    </location>
</feature>
<proteinExistence type="predicted"/>
<feature type="transmembrane region" description="Helical" evidence="1">
    <location>
        <begin position="21"/>
        <end position="40"/>
    </location>
</feature>
<feature type="transmembrane region" description="Helical" evidence="1">
    <location>
        <begin position="243"/>
        <end position="261"/>
    </location>
</feature>
<feature type="transmembrane region" description="Helical" evidence="1">
    <location>
        <begin position="313"/>
        <end position="335"/>
    </location>
</feature>
<feature type="transmembrane region" description="Helical" evidence="1">
    <location>
        <begin position="93"/>
        <end position="112"/>
    </location>
</feature>
<keyword evidence="1" id="KW-1133">Transmembrane helix</keyword>
<dbReference type="RefSeq" id="WP_172825634.1">
    <property type="nucleotide sequence ID" value="NZ_LT629692.1"/>
</dbReference>
<evidence type="ECO:0000256" key="1">
    <source>
        <dbReference type="SAM" id="Phobius"/>
    </source>
</evidence>
<protein>
    <submittedName>
        <fullName evidence="2">Low temperature requirement protein LtrA</fullName>
    </submittedName>
</protein>
<dbReference type="PANTHER" id="PTHR36840:SF1">
    <property type="entry name" value="BLL5714 PROTEIN"/>
    <property type="match status" value="1"/>
</dbReference>
<dbReference type="InterPro" id="IPR010640">
    <property type="entry name" value="Low_temperature_requirement_A"/>
</dbReference>
<feature type="transmembrane region" description="Helical" evidence="1">
    <location>
        <begin position="118"/>
        <end position="137"/>
    </location>
</feature>
<accession>A0A1G8BLB2</accession>
<evidence type="ECO:0000313" key="2">
    <source>
        <dbReference type="EMBL" id="SDH33834.1"/>
    </source>
</evidence>
<sequence length="396" mass="43067">MTDVLSRLGLRRMQPRDLAERHRVATPLELLFDLVFVVAVSQASQNLHHLISEDHVGQGVLAYLMVFFAIWWAWMNFTWFASAFDTDDWLYRLLTIVQMAGVLVLAAGIHAAMVEFDFLVVTWGYVIMRLAMVAQWLRAAASDRAARSTALRFAIGIALVQVLWVARLYLLDGSAAFWTFFVLVAAELAVPVWAESGGRTPWHPHHIAERFGLFTLLLLGESLLASANAMFDALAEGEHVPELLGLSASGLAVTAGIWWLYFAREQHGRLGSLTSGFRFGYLHYVIFAAAGAVSAGVEVEIDEITGHTEVSHAIAGLALTLPIALFALSAWAILLRPSVARWTSAAVVAGAVLIGLAGLLPAGEYVVAAVLLAAMVIVIEVDASRADRPESARPEV</sequence>
<keyword evidence="3" id="KW-1185">Reference proteome</keyword>
<dbReference type="Proteomes" id="UP000199009">
    <property type="component" value="Chromosome I"/>
</dbReference>
<feature type="transmembrane region" description="Helical" evidence="1">
    <location>
        <begin position="281"/>
        <end position="301"/>
    </location>
</feature>
<reference evidence="2 3" key="1">
    <citation type="submission" date="2016-10" db="EMBL/GenBank/DDBJ databases">
        <authorList>
            <person name="de Groot N.N."/>
        </authorList>
    </citation>
    <scope>NUCLEOTIDE SEQUENCE [LARGE SCALE GENOMIC DNA]</scope>
    <source>
        <strain evidence="2 3">DSM 23142</strain>
    </source>
</reference>
<feature type="transmembrane region" description="Helical" evidence="1">
    <location>
        <begin position="149"/>
        <end position="169"/>
    </location>
</feature>